<keyword evidence="3" id="KW-0808">Transferase</keyword>
<protein>
    <recommendedName>
        <fullName evidence="6">Phospholipid/glycerol acyltransferase domain-containing protein</fullName>
    </recommendedName>
</protein>
<evidence type="ECO:0000259" key="6">
    <source>
        <dbReference type="SMART" id="SM00563"/>
    </source>
</evidence>
<name>A0A344LLQ2_9PSEU</name>
<feature type="domain" description="Phospholipid/glycerol acyltransferase" evidence="6">
    <location>
        <begin position="37"/>
        <end position="149"/>
    </location>
</feature>
<evidence type="ECO:0000256" key="2">
    <source>
        <dbReference type="ARBA" id="ARBA00022516"/>
    </source>
</evidence>
<sequence>MVSAAVHGDLRDRSWRALRALDVALDDSAYTPSEPGTLVVANHISWLDIPVLLAVTDAVFVAKREVATWPFIGGLAKRAGTRFIDRHSLRGLPGTVAELAHTLRSGRSVMVFPEATTCCGVHSVPFRRAAFQAALDAGAPVQPVHISYWQGEFPSTVPAFVGDDTVVTSLRRVLRARALGVRISSSPPLAPFGDRRRLAALAQRPCLIS</sequence>
<dbReference type="PANTHER" id="PTHR10434">
    <property type="entry name" value="1-ACYL-SN-GLYCEROL-3-PHOSPHATE ACYLTRANSFERASE"/>
    <property type="match status" value="1"/>
</dbReference>
<evidence type="ECO:0000313" key="8">
    <source>
        <dbReference type="Proteomes" id="UP000250434"/>
    </source>
</evidence>
<dbReference type="CDD" id="cd07989">
    <property type="entry name" value="LPLAT_AGPAT-like"/>
    <property type="match status" value="1"/>
</dbReference>
<evidence type="ECO:0000256" key="4">
    <source>
        <dbReference type="ARBA" id="ARBA00023098"/>
    </source>
</evidence>
<keyword evidence="2" id="KW-0444">Lipid biosynthesis</keyword>
<evidence type="ECO:0000256" key="3">
    <source>
        <dbReference type="ARBA" id="ARBA00022679"/>
    </source>
</evidence>
<accession>A0A344LLQ2</accession>
<reference evidence="7 8" key="1">
    <citation type="submission" date="2016-04" db="EMBL/GenBank/DDBJ databases">
        <title>Complete genome sequence and analysis of deep-sea sediment isolate, Amycolatopsis sp. WP1.</title>
        <authorList>
            <person name="Wang H."/>
            <person name="Chen S."/>
            <person name="Wu Q."/>
        </authorList>
    </citation>
    <scope>NUCLEOTIDE SEQUENCE [LARGE SCALE GENOMIC DNA]</scope>
    <source>
        <strain evidence="7 8">WP1</strain>
    </source>
</reference>
<evidence type="ECO:0000256" key="1">
    <source>
        <dbReference type="ARBA" id="ARBA00005189"/>
    </source>
</evidence>
<keyword evidence="4" id="KW-0443">Lipid metabolism</keyword>
<comment type="pathway">
    <text evidence="1">Lipid metabolism.</text>
</comment>
<dbReference type="GO" id="GO:0003841">
    <property type="term" value="F:1-acylglycerol-3-phosphate O-acyltransferase activity"/>
    <property type="evidence" value="ECO:0007669"/>
    <property type="project" value="TreeGrafter"/>
</dbReference>
<dbReference type="PANTHER" id="PTHR10434:SF64">
    <property type="entry name" value="1-ACYL-SN-GLYCEROL-3-PHOSPHATE ACYLTRANSFERASE-RELATED"/>
    <property type="match status" value="1"/>
</dbReference>
<dbReference type="AlphaFoldDB" id="A0A344LLQ2"/>
<dbReference type="SMART" id="SM00563">
    <property type="entry name" value="PlsC"/>
    <property type="match status" value="1"/>
</dbReference>
<dbReference type="GO" id="GO:0006654">
    <property type="term" value="P:phosphatidic acid biosynthetic process"/>
    <property type="evidence" value="ECO:0007669"/>
    <property type="project" value="TreeGrafter"/>
</dbReference>
<dbReference type="Pfam" id="PF01553">
    <property type="entry name" value="Acyltransferase"/>
    <property type="match status" value="1"/>
</dbReference>
<gene>
    <name evidence="7" type="ORF">A4R43_32365</name>
</gene>
<evidence type="ECO:0000256" key="5">
    <source>
        <dbReference type="ARBA" id="ARBA00023315"/>
    </source>
</evidence>
<proteinExistence type="predicted"/>
<dbReference type="Proteomes" id="UP000250434">
    <property type="component" value="Chromosome"/>
</dbReference>
<dbReference type="InterPro" id="IPR002123">
    <property type="entry name" value="Plipid/glycerol_acylTrfase"/>
</dbReference>
<dbReference type="KEGG" id="aab:A4R43_32365"/>
<dbReference type="EMBL" id="CP015163">
    <property type="protein sequence ID" value="AXB48976.1"/>
    <property type="molecule type" value="Genomic_DNA"/>
</dbReference>
<keyword evidence="8" id="KW-1185">Reference proteome</keyword>
<dbReference type="SUPFAM" id="SSF69593">
    <property type="entry name" value="Glycerol-3-phosphate (1)-acyltransferase"/>
    <property type="match status" value="1"/>
</dbReference>
<organism evidence="7 8">
    <name type="scientific">Amycolatopsis albispora</name>
    <dbReference type="NCBI Taxonomy" id="1804986"/>
    <lineage>
        <taxon>Bacteria</taxon>
        <taxon>Bacillati</taxon>
        <taxon>Actinomycetota</taxon>
        <taxon>Actinomycetes</taxon>
        <taxon>Pseudonocardiales</taxon>
        <taxon>Pseudonocardiaceae</taxon>
        <taxon>Amycolatopsis</taxon>
    </lineage>
</organism>
<keyword evidence="5" id="KW-0012">Acyltransferase</keyword>
<evidence type="ECO:0000313" key="7">
    <source>
        <dbReference type="EMBL" id="AXB48976.1"/>
    </source>
</evidence>